<dbReference type="OrthoDB" id="4364812at2759"/>
<proteinExistence type="predicted"/>
<reference evidence="1" key="2">
    <citation type="submission" date="2020-09" db="EMBL/GenBank/DDBJ databases">
        <title>Reference genome assembly for Australian Ascochyta lentis isolate Al4.</title>
        <authorList>
            <person name="Lee R.C."/>
            <person name="Farfan-Caceres L.M."/>
            <person name="Debler J.W."/>
            <person name="Williams A.H."/>
            <person name="Henares B.M."/>
        </authorList>
    </citation>
    <scope>NUCLEOTIDE SEQUENCE</scope>
    <source>
        <strain evidence="1">Al4</strain>
    </source>
</reference>
<comment type="caution">
    <text evidence="1">The sequence shown here is derived from an EMBL/GenBank/DDBJ whole genome shotgun (WGS) entry which is preliminary data.</text>
</comment>
<dbReference type="EMBL" id="RZGK01000012">
    <property type="protein sequence ID" value="KAF9695322.1"/>
    <property type="molecule type" value="Genomic_DNA"/>
</dbReference>
<sequence length="289" mass="32565">MATSYCLDDIFGYMPFDHFLVEKWDQVSPLPQDEQERNLVKAWISLGTHGRSAYVQQCMQVGNISLPDYIPSNLSAFEKRTTVDPDEWSNAAAIWIRTWYGHDPAVQDTVAKQTVTRAGADEAYLRLWRKALWPPYAHDLDARSFGPYVFDDDGAAYGLLARDADDEIELMDEIPSFILNALVRCPDAMEGSSGHETEDDEDLTFEQALLLVIADREACEDGWVLLAAINHKGQVLHRRVRCKAFEVGQNVASWKDGGEPLDIEGQRENVMNYRDANQSGNGWDDEGTS</sequence>
<evidence type="ECO:0000313" key="2">
    <source>
        <dbReference type="Proteomes" id="UP000651452"/>
    </source>
</evidence>
<gene>
    <name evidence="1" type="ORF">EKO04_007091</name>
</gene>
<name>A0A8H7J2Z6_9PLEO</name>
<protein>
    <submittedName>
        <fullName evidence="1">Uncharacterized protein</fullName>
    </submittedName>
</protein>
<reference evidence="1" key="1">
    <citation type="submission" date="2018-12" db="EMBL/GenBank/DDBJ databases">
        <authorList>
            <person name="Syme R.A."/>
            <person name="Farfan-Caceres L."/>
            <person name="Lichtenzveig J."/>
        </authorList>
    </citation>
    <scope>NUCLEOTIDE SEQUENCE</scope>
    <source>
        <strain evidence="1">Al4</strain>
    </source>
</reference>
<accession>A0A8H7J2Z6</accession>
<evidence type="ECO:0000313" key="1">
    <source>
        <dbReference type="EMBL" id="KAF9695322.1"/>
    </source>
</evidence>
<organism evidence="1 2">
    <name type="scientific">Ascochyta lentis</name>
    <dbReference type="NCBI Taxonomy" id="205686"/>
    <lineage>
        <taxon>Eukaryota</taxon>
        <taxon>Fungi</taxon>
        <taxon>Dikarya</taxon>
        <taxon>Ascomycota</taxon>
        <taxon>Pezizomycotina</taxon>
        <taxon>Dothideomycetes</taxon>
        <taxon>Pleosporomycetidae</taxon>
        <taxon>Pleosporales</taxon>
        <taxon>Pleosporineae</taxon>
        <taxon>Didymellaceae</taxon>
        <taxon>Ascochyta</taxon>
    </lineage>
</organism>
<dbReference type="AlphaFoldDB" id="A0A8H7J2Z6"/>
<dbReference type="Proteomes" id="UP000651452">
    <property type="component" value="Unassembled WGS sequence"/>
</dbReference>
<keyword evidence="2" id="KW-1185">Reference proteome</keyword>